<dbReference type="GO" id="GO:0006508">
    <property type="term" value="P:proteolysis"/>
    <property type="evidence" value="ECO:0007669"/>
    <property type="project" value="UniProtKB-KW"/>
</dbReference>
<accession>A0A5C5ZEN6</accession>
<protein>
    <submittedName>
        <fullName evidence="3">CAAX amino terminal protease self-immunity</fullName>
    </submittedName>
</protein>
<evidence type="ECO:0000313" key="3">
    <source>
        <dbReference type="EMBL" id="TWT85618.1"/>
    </source>
</evidence>
<feature type="domain" description="CAAX prenyl protease 2/Lysostaphin resistance protein A-like" evidence="2">
    <location>
        <begin position="149"/>
        <end position="246"/>
    </location>
</feature>
<dbReference type="GO" id="GO:0080120">
    <property type="term" value="P:CAAX-box protein maturation"/>
    <property type="evidence" value="ECO:0007669"/>
    <property type="project" value="UniProtKB-ARBA"/>
</dbReference>
<proteinExistence type="predicted"/>
<keyword evidence="1" id="KW-1133">Transmembrane helix</keyword>
<keyword evidence="1" id="KW-0812">Transmembrane</keyword>
<name>A0A5C5ZEN6_9BACT</name>
<feature type="transmembrane region" description="Helical" evidence="1">
    <location>
        <begin position="210"/>
        <end position="231"/>
    </location>
</feature>
<feature type="transmembrane region" description="Helical" evidence="1">
    <location>
        <begin position="185"/>
        <end position="204"/>
    </location>
</feature>
<comment type="caution">
    <text evidence="3">The sequence shown here is derived from an EMBL/GenBank/DDBJ whole genome shotgun (WGS) entry which is preliminary data.</text>
</comment>
<evidence type="ECO:0000256" key="1">
    <source>
        <dbReference type="SAM" id="Phobius"/>
    </source>
</evidence>
<dbReference type="GO" id="GO:0004175">
    <property type="term" value="F:endopeptidase activity"/>
    <property type="evidence" value="ECO:0007669"/>
    <property type="project" value="UniProtKB-ARBA"/>
</dbReference>
<evidence type="ECO:0000259" key="2">
    <source>
        <dbReference type="Pfam" id="PF02517"/>
    </source>
</evidence>
<reference evidence="3 4" key="1">
    <citation type="submission" date="2019-02" db="EMBL/GenBank/DDBJ databases">
        <title>Deep-cultivation of Planctomycetes and their phenomic and genomic characterization uncovers novel biology.</title>
        <authorList>
            <person name="Wiegand S."/>
            <person name="Jogler M."/>
            <person name="Boedeker C."/>
            <person name="Pinto D."/>
            <person name="Vollmers J."/>
            <person name="Rivas-Marin E."/>
            <person name="Kohn T."/>
            <person name="Peeters S.H."/>
            <person name="Heuer A."/>
            <person name="Rast P."/>
            <person name="Oberbeckmann S."/>
            <person name="Bunk B."/>
            <person name="Jeske O."/>
            <person name="Meyerdierks A."/>
            <person name="Storesund J.E."/>
            <person name="Kallscheuer N."/>
            <person name="Luecker S."/>
            <person name="Lage O.M."/>
            <person name="Pohl T."/>
            <person name="Merkel B.J."/>
            <person name="Hornburger P."/>
            <person name="Mueller R.-W."/>
            <person name="Bruemmer F."/>
            <person name="Labrenz M."/>
            <person name="Spormann A.M."/>
            <person name="Op Den Camp H."/>
            <person name="Overmann J."/>
            <person name="Amann R."/>
            <person name="Jetten M.S.M."/>
            <person name="Mascher T."/>
            <person name="Medema M.H."/>
            <person name="Devos D.P."/>
            <person name="Kaster A.-K."/>
            <person name="Ovreas L."/>
            <person name="Rohde M."/>
            <person name="Galperin M.Y."/>
            <person name="Jogler C."/>
        </authorList>
    </citation>
    <scope>NUCLEOTIDE SEQUENCE [LARGE SCALE GENOMIC DNA]</scope>
    <source>
        <strain evidence="3 4">Pla123a</strain>
    </source>
</reference>
<gene>
    <name evidence="3" type="ORF">Pla123a_04250</name>
</gene>
<dbReference type="EMBL" id="SJPO01000001">
    <property type="protein sequence ID" value="TWT85618.1"/>
    <property type="molecule type" value="Genomic_DNA"/>
</dbReference>
<dbReference type="OrthoDB" id="9814348at2"/>
<keyword evidence="4" id="KW-1185">Reference proteome</keyword>
<keyword evidence="3" id="KW-0645">Protease</keyword>
<dbReference type="Pfam" id="PF02517">
    <property type="entry name" value="Rce1-like"/>
    <property type="match status" value="1"/>
</dbReference>
<dbReference type="AlphaFoldDB" id="A0A5C5ZEN6"/>
<feature type="transmembrane region" description="Helical" evidence="1">
    <location>
        <begin position="20"/>
        <end position="39"/>
    </location>
</feature>
<feature type="transmembrane region" description="Helical" evidence="1">
    <location>
        <begin position="54"/>
        <end position="78"/>
    </location>
</feature>
<dbReference type="InterPro" id="IPR003675">
    <property type="entry name" value="Rce1/LyrA-like_dom"/>
</dbReference>
<keyword evidence="1" id="KW-0472">Membrane</keyword>
<keyword evidence="3" id="KW-0378">Hydrolase</keyword>
<dbReference type="Proteomes" id="UP000318478">
    <property type="component" value="Unassembled WGS sequence"/>
</dbReference>
<organism evidence="3 4">
    <name type="scientific">Posidoniimonas polymericola</name>
    <dbReference type="NCBI Taxonomy" id="2528002"/>
    <lineage>
        <taxon>Bacteria</taxon>
        <taxon>Pseudomonadati</taxon>
        <taxon>Planctomycetota</taxon>
        <taxon>Planctomycetia</taxon>
        <taxon>Pirellulales</taxon>
        <taxon>Lacipirellulaceae</taxon>
        <taxon>Posidoniimonas</taxon>
    </lineage>
</organism>
<evidence type="ECO:0000313" key="4">
    <source>
        <dbReference type="Proteomes" id="UP000318478"/>
    </source>
</evidence>
<dbReference type="RefSeq" id="WP_146583873.1">
    <property type="nucleotide sequence ID" value="NZ_SJPO01000001.1"/>
</dbReference>
<sequence>MKLDSAAFRRYWNETRRPLVCLLFVAPLLALYEIGVWTFPDAPRNGADVWMRGWLGVLGLGGGLVLPAVIVGVLLAWHHASRQPWKTPRGVLPGMVGESILIGLALRGLGSAFAPLLSMTFSTDLSTAAPGDKHRIAMAAGPVQRFFEQIIEFVGAGIYEETLFRLLLLPALMAMFAYTLPRPRAIALAVAVSSLLFAAAHHVGAYGEPLYLSVFLFRAIAGALFAGIFLYRGFGVAIGAHAVYDILTGAIAW</sequence>